<protein>
    <submittedName>
        <fullName evidence="1">Uncharacterized protein</fullName>
    </submittedName>
</protein>
<reference evidence="1" key="1">
    <citation type="submission" date="2020-04" db="EMBL/GenBank/DDBJ databases">
        <authorList>
            <person name="Chiriac C."/>
            <person name="Salcher M."/>
            <person name="Ghai R."/>
            <person name="Kavagutti S V."/>
        </authorList>
    </citation>
    <scope>NUCLEOTIDE SEQUENCE</scope>
</reference>
<organism evidence="1">
    <name type="scientific">uncultured Caudovirales phage</name>
    <dbReference type="NCBI Taxonomy" id="2100421"/>
    <lineage>
        <taxon>Viruses</taxon>
        <taxon>Duplodnaviria</taxon>
        <taxon>Heunggongvirae</taxon>
        <taxon>Uroviricota</taxon>
        <taxon>Caudoviricetes</taxon>
        <taxon>Peduoviridae</taxon>
        <taxon>Maltschvirus</taxon>
        <taxon>Maltschvirus maltsch</taxon>
    </lineage>
</organism>
<name>A0A6J5N1H4_9CAUD</name>
<evidence type="ECO:0000313" key="1">
    <source>
        <dbReference type="EMBL" id="CAB4152578.1"/>
    </source>
</evidence>
<sequence length="64" mass="7649">MIEITLNPDILPTKEEWILVCKMIKQQRELTYEEISDIRDEYLTPKECDIYTFARAILQKASEK</sequence>
<accession>A0A6J5N1H4</accession>
<dbReference type="EMBL" id="LR796576">
    <property type="protein sequence ID" value="CAB4152578.1"/>
    <property type="molecule type" value="Genomic_DNA"/>
</dbReference>
<proteinExistence type="predicted"/>
<gene>
    <name evidence="1" type="ORF">UFOVP620_23</name>
</gene>